<evidence type="ECO:0000313" key="2">
    <source>
        <dbReference type="EMBL" id="CAD8211706.1"/>
    </source>
</evidence>
<reference evidence="2" key="1">
    <citation type="submission" date="2021-01" db="EMBL/GenBank/DDBJ databases">
        <authorList>
            <consortium name="Genoscope - CEA"/>
            <person name="William W."/>
        </authorList>
    </citation>
    <scope>NUCLEOTIDE SEQUENCE</scope>
</reference>
<keyword evidence="1" id="KW-1133">Transmembrane helix</keyword>
<evidence type="ECO:0000256" key="1">
    <source>
        <dbReference type="SAM" id="Phobius"/>
    </source>
</evidence>
<dbReference type="OrthoDB" id="310497at2759"/>
<feature type="transmembrane region" description="Helical" evidence="1">
    <location>
        <begin position="229"/>
        <end position="248"/>
    </location>
</feature>
<sequence>MSQLDNSNSNYINLDQNQIPKINYPDLSNYVPPQSYNTTIQVSQNSLDELKLKRMKLLFNCYKYQALSLLIILVIQIIGLTKSFMSIQTKFSKIKLAGYYYSYEEYLKYHSNAQTYQEYEDWRQNEYYEICQVRWTFYVTIGLLILNTLAILIGRIHRNIVKYQQSLFYSQAVLIGLLLVGYAGKYWENYWIHKDICKLTITIISILLLNSLVNLLLIKIDKLNYYTKLTNNIIYLQVPLNFILILLLKKFDSVILIFESIAVYGLYYFNELNRSLLLNPEELPPLRTITTLFEEEVLTDNQSQEIVKNNPYFLTVPRRRLVLVVAMLSIITLIILIIISRESYLCLLLVLLTSLVLGVLFETKVASRSLQHDDNFIAASMVYIDLLCPIQNLVRSIGIVL</sequence>
<accession>A0A8S1YB53</accession>
<dbReference type="Proteomes" id="UP000683925">
    <property type="component" value="Unassembled WGS sequence"/>
</dbReference>
<keyword evidence="1" id="KW-0472">Membrane</keyword>
<feature type="transmembrane region" description="Helical" evidence="1">
    <location>
        <begin position="345"/>
        <end position="361"/>
    </location>
</feature>
<gene>
    <name evidence="2" type="ORF">POCTA_138.1.T1550056</name>
</gene>
<dbReference type="EMBL" id="CAJJDP010000157">
    <property type="protein sequence ID" value="CAD8211706.1"/>
    <property type="molecule type" value="Genomic_DNA"/>
</dbReference>
<feature type="transmembrane region" description="Helical" evidence="1">
    <location>
        <begin position="199"/>
        <end position="217"/>
    </location>
</feature>
<feature type="transmembrane region" description="Helical" evidence="1">
    <location>
        <begin position="135"/>
        <end position="154"/>
    </location>
</feature>
<evidence type="ECO:0000313" key="3">
    <source>
        <dbReference type="Proteomes" id="UP000683925"/>
    </source>
</evidence>
<dbReference type="AlphaFoldDB" id="A0A8S1YB53"/>
<feature type="transmembrane region" description="Helical" evidence="1">
    <location>
        <begin position="166"/>
        <end position="187"/>
    </location>
</feature>
<evidence type="ECO:0008006" key="4">
    <source>
        <dbReference type="Google" id="ProtNLM"/>
    </source>
</evidence>
<feature type="transmembrane region" description="Helical" evidence="1">
    <location>
        <begin position="61"/>
        <end position="81"/>
    </location>
</feature>
<feature type="transmembrane region" description="Helical" evidence="1">
    <location>
        <begin position="254"/>
        <end position="270"/>
    </location>
</feature>
<protein>
    <recommendedName>
        <fullName evidence="4">Transmembrane protein</fullName>
    </recommendedName>
</protein>
<comment type="caution">
    <text evidence="2">The sequence shown here is derived from an EMBL/GenBank/DDBJ whole genome shotgun (WGS) entry which is preliminary data.</text>
</comment>
<feature type="transmembrane region" description="Helical" evidence="1">
    <location>
        <begin position="321"/>
        <end position="339"/>
    </location>
</feature>
<keyword evidence="3" id="KW-1185">Reference proteome</keyword>
<organism evidence="2 3">
    <name type="scientific">Paramecium octaurelia</name>
    <dbReference type="NCBI Taxonomy" id="43137"/>
    <lineage>
        <taxon>Eukaryota</taxon>
        <taxon>Sar</taxon>
        <taxon>Alveolata</taxon>
        <taxon>Ciliophora</taxon>
        <taxon>Intramacronucleata</taxon>
        <taxon>Oligohymenophorea</taxon>
        <taxon>Peniculida</taxon>
        <taxon>Parameciidae</taxon>
        <taxon>Paramecium</taxon>
    </lineage>
</organism>
<proteinExistence type="predicted"/>
<keyword evidence="1" id="KW-0812">Transmembrane</keyword>
<dbReference type="OMA" id="VRWTFYV"/>
<name>A0A8S1YB53_PAROT</name>